<dbReference type="InterPro" id="IPR004302">
    <property type="entry name" value="Cellulose/chitin-bd_N"/>
</dbReference>
<accession>A0ABQ3RAV2</accession>
<dbReference type="SUPFAM" id="SSF81296">
    <property type="entry name" value="E set domains"/>
    <property type="match status" value="1"/>
</dbReference>
<evidence type="ECO:0000256" key="1">
    <source>
        <dbReference type="ARBA" id="ARBA00022729"/>
    </source>
</evidence>
<dbReference type="Proteomes" id="UP000646738">
    <property type="component" value="Unassembled WGS sequence"/>
</dbReference>
<proteinExistence type="predicted"/>
<gene>
    <name evidence="3" type="ORF">Srubr_27830</name>
</gene>
<keyword evidence="4" id="KW-1185">Reference proteome</keyword>
<dbReference type="PANTHER" id="PTHR34823:SF1">
    <property type="entry name" value="CHITIN-BINDING TYPE-4 DOMAIN-CONTAINING PROTEIN"/>
    <property type="match status" value="1"/>
</dbReference>
<dbReference type="Pfam" id="PF03067">
    <property type="entry name" value="LPMO_10"/>
    <property type="match status" value="1"/>
</dbReference>
<feature type="domain" description="Chitin-binding type-4" evidence="2">
    <location>
        <begin position="185"/>
        <end position="364"/>
    </location>
</feature>
<evidence type="ECO:0000259" key="2">
    <source>
        <dbReference type="Pfam" id="PF03067"/>
    </source>
</evidence>
<name>A0ABQ3RAV2_STRRR</name>
<keyword evidence="1" id="KW-0732">Signal</keyword>
<evidence type="ECO:0000313" key="4">
    <source>
        <dbReference type="Proteomes" id="UP000646738"/>
    </source>
</evidence>
<protein>
    <recommendedName>
        <fullName evidence="2">Chitin-binding type-4 domain-containing protein</fullName>
    </recommendedName>
</protein>
<sequence length="367" mass="39930">MLTPRITKRLIDIFAGLESADATPAWERLSALTSRENDVVRTTASGLSNAEIDRELPVGQAELGEGGGDVCYHRALAHGRPPAPGSRLPAAGCRLPAAGSREFPCSPPALVINSVRFIDISLRRPTVGSAPITALQLEGVPPHMRNQSALTGRSRSPLRRPLQALAMLFAVVVGALTWSAPAQAHGTIVDPASRAYQCWKTWGSNHTNPAMQTQDPMCWQAFQANPDTMWNWMSALRDGLGGQFQARTPDGTLCSNNLSRNSSLDKPGAWKTTTVGNNFSVHLYDQASHGADYFKVYVSKQGFNPKTQTLGWGNLDFITQTGRFAPAQDITFPVQTSGYSGHHILFVIWQASHLDQAYMWCSDVNFG</sequence>
<reference evidence="4" key="1">
    <citation type="submission" date="2023-07" db="EMBL/GenBank/DDBJ databases">
        <title>Whole genome shotgun sequence of Streptomyces achromogenes subsp. rubradiris NBRC 14000.</title>
        <authorList>
            <person name="Komaki H."/>
            <person name="Tamura T."/>
        </authorList>
    </citation>
    <scope>NUCLEOTIDE SEQUENCE [LARGE SCALE GENOMIC DNA]</scope>
    <source>
        <strain evidence="4">NBRC 14000</strain>
    </source>
</reference>
<evidence type="ECO:0000313" key="3">
    <source>
        <dbReference type="EMBL" id="GHI52937.1"/>
    </source>
</evidence>
<dbReference type="InterPro" id="IPR014756">
    <property type="entry name" value="Ig_E-set"/>
</dbReference>
<dbReference type="InterPro" id="IPR051024">
    <property type="entry name" value="GlcNAc_Chitin_IntDeg"/>
</dbReference>
<dbReference type="EMBL" id="BNEA01000015">
    <property type="protein sequence ID" value="GHI52937.1"/>
    <property type="molecule type" value="Genomic_DNA"/>
</dbReference>
<dbReference type="CDD" id="cd21177">
    <property type="entry name" value="LPMO_AA10"/>
    <property type="match status" value="1"/>
</dbReference>
<dbReference type="Gene3D" id="2.70.50.50">
    <property type="entry name" value="chitin-binding protein cbp21"/>
    <property type="match status" value="1"/>
</dbReference>
<comment type="caution">
    <text evidence="3">The sequence shown here is derived from an EMBL/GenBank/DDBJ whole genome shotgun (WGS) entry which is preliminary data.</text>
</comment>
<dbReference type="PANTHER" id="PTHR34823">
    <property type="entry name" value="GLCNAC-BINDING PROTEIN A"/>
    <property type="match status" value="1"/>
</dbReference>
<organism evidence="3 4">
    <name type="scientific">Streptomyces rubradiris</name>
    <name type="common">Streptomyces achromogenes subsp. rubradiris</name>
    <dbReference type="NCBI Taxonomy" id="285531"/>
    <lineage>
        <taxon>Bacteria</taxon>
        <taxon>Bacillati</taxon>
        <taxon>Actinomycetota</taxon>
        <taxon>Actinomycetes</taxon>
        <taxon>Kitasatosporales</taxon>
        <taxon>Streptomycetaceae</taxon>
        <taxon>Streptomyces</taxon>
    </lineage>
</organism>